<dbReference type="SUPFAM" id="SSF52047">
    <property type="entry name" value="RNI-like"/>
    <property type="match status" value="1"/>
</dbReference>
<dbReference type="InterPro" id="IPR036047">
    <property type="entry name" value="F-box-like_dom_sf"/>
</dbReference>
<dbReference type="KEGG" id="cci:CC1G_05256"/>
<dbReference type="GeneID" id="6017007"/>
<dbReference type="CDD" id="cd09917">
    <property type="entry name" value="F-box_SF"/>
    <property type="match status" value="1"/>
</dbReference>
<comment type="caution">
    <text evidence="2">The sequence shown here is derived from an EMBL/GenBank/DDBJ whole genome shotgun (WGS) entry which is preliminary data.</text>
</comment>
<sequence length="465" mass="53838">MHIPHLPQEILEEILKCLGTDFKSLYACSTVSRRFREPSQRQLFSRLYFGDRLGLIDDYCDEKIATHLALHALSYSHRLCGYVRHVELAISCEAIAYLFFCKVMPFLSRVETLDLRGCSMTKIQTYPGVYRTTLPRVRRLYLTAFHNLSVTFLHQFPNLEFLDLDHVSFCGPLSSPETLVDGVERPRPAPVVVSLKPNLGSPPYFNHFMELVLFKDPSYGLDISKITVLVVDILQEGYQDYAQPEENLQTFELFHRLLAECAPNLEVLQIALNLQIAEFTRLLDEKPIDFQRLEDFRLVLPTRRRRSVHELELETVFHSLVRWIKRISATAALKRMRIHFDLVGRPREGEVIERLPIMEALEDLTGYWSKLETMPLISCGISYNNYMEDHRETRPGCPNGNLPLSDVKALHKRLDGLIRTKRFQILGARLPPLRKAYHYDDNYYPSGFRVGVNAWPATFAPIKLE</sequence>
<gene>
    <name evidence="2" type="ORF">CC1G_05256</name>
</gene>
<organism evidence="2 3">
    <name type="scientific">Coprinopsis cinerea (strain Okayama-7 / 130 / ATCC MYA-4618 / FGSC 9003)</name>
    <name type="common">Inky cap fungus</name>
    <name type="synonym">Hormographiella aspergillata</name>
    <dbReference type="NCBI Taxonomy" id="240176"/>
    <lineage>
        <taxon>Eukaryota</taxon>
        <taxon>Fungi</taxon>
        <taxon>Dikarya</taxon>
        <taxon>Basidiomycota</taxon>
        <taxon>Agaricomycotina</taxon>
        <taxon>Agaricomycetes</taxon>
        <taxon>Agaricomycetidae</taxon>
        <taxon>Agaricales</taxon>
        <taxon>Agaricineae</taxon>
        <taxon>Psathyrellaceae</taxon>
        <taxon>Coprinopsis</taxon>
    </lineage>
</organism>
<dbReference type="SUPFAM" id="SSF81383">
    <property type="entry name" value="F-box domain"/>
    <property type="match status" value="1"/>
</dbReference>
<dbReference type="RefSeq" id="XP_001840370.2">
    <property type="nucleotide sequence ID" value="XM_001840318.2"/>
</dbReference>
<dbReference type="InParanoid" id="A8PCD5"/>
<dbReference type="VEuPathDB" id="FungiDB:CC1G_05256"/>
<evidence type="ECO:0000313" key="2">
    <source>
        <dbReference type="EMBL" id="EAU81426.2"/>
    </source>
</evidence>
<name>A8PCD5_COPC7</name>
<dbReference type="Proteomes" id="UP000001861">
    <property type="component" value="Unassembled WGS sequence"/>
</dbReference>
<dbReference type="Gene3D" id="3.80.10.10">
    <property type="entry name" value="Ribonuclease Inhibitor"/>
    <property type="match status" value="1"/>
</dbReference>
<dbReference type="OrthoDB" id="2977329at2759"/>
<evidence type="ECO:0000313" key="3">
    <source>
        <dbReference type="Proteomes" id="UP000001861"/>
    </source>
</evidence>
<dbReference type="AlphaFoldDB" id="A8PCD5"/>
<dbReference type="InterPro" id="IPR032675">
    <property type="entry name" value="LRR_dom_sf"/>
</dbReference>
<evidence type="ECO:0000259" key="1">
    <source>
        <dbReference type="Pfam" id="PF12937"/>
    </source>
</evidence>
<reference evidence="2 3" key="1">
    <citation type="journal article" date="2010" name="Proc. Natl. Acad. Sci. U.S.A.">
        <title>Insights into evolution of multicellular fungi from the assembled chromosomes of the mushroom Coprinopsis cinerea (Coprinus cinereus).</title>
        <authorList>
            <person name="Stajich J.E."/>
            <person name="Wilke S.K."/>
            <person name="Ahren D."/>
            <person name="Au C.H."/>
            <person name="Birren B.W."/>
            <person name="Borodovsky M."/>
            <person name="Burns C."/>
            <person name="Canback B."/>
            <person name="Casselton L.A."/>
            <person name="Cheng C.K."/>
            <person name="Deng J."/>
            <person name="Dietrich F.S."/>
            <person name="Fargo D.C."/>
            <person name="Farman M.L."/>
            <person name="Gathman A.C."/>
            <person name="Goldberg J."/>
            <person name="Guigo R."/>
            <person name="Hoegger P.J."/>
            <person name="Hooker J.B."/>
            <person name="Huggins A."/>
            <person name="James T.Y."/>
            <person name="Kamada T."/>
            <person name="Kilaru S."/>
            <person name="Kodira C."/>
            <person name="Kues U."/>
            <person name="Kupfer D."/>
            <person name="Kwan H.S."/>
            <person name="Lomsadze A."/>
            <person name="Li W."/>
            <person name="Lilly W.W."/>
            <person name="Ma L.J."/>
            <person name="Mackey A.J."/>
            <person name="Manning G."/>
            <person name="Martin F."/>
            <person name="Muraguchi H."/>
            <person name="Natvig D.O."/>
            <person name="Palmerini H."/>
            <person name="Ramesh M.A."/>
            <person name="Rehmeyer C.J."/>
            <person name="Roe B.A."/>
            <person name="Shenoy N."/>
            <person name="Stanke M."/>
            <person name="Ter-Hovhannisyan V."/>
            <person name="Tunlid A."/>
            <person name="Velagapudi R."/>
            <person name="Vision T.J."/>
            <person name="Zeng Q."/>
            <person name="Zolan M.E."/>
            <person name="Pukkila P.J."/>
        </authorList>
    </citation>
    <scope>NUCLEOTIDE SEQUENCE [LARGE SCALE GENOMIC DNA]</scope>
    <source>
        <strain evidence="3">Okayama-7 / 130 / ATCC MYA-4618 / FGSC 9003</strain>
    </source>
</reference>
<protein>
    <recommendedName>
        <fullName evidence="1">F-box domain-containing protein</fullName>
    </recommendedName>
</protein>
<proteinExistence type="predicted"/>
<dbReference type="Pfam" id="PF12937">
    <property type="entry name" value="F-box-like"/>
    <property type="match status" value="1"/>
</dbReference>
<dbReference type="EMBL" id="AACS02000011">
    <property type="protein sequence ID" value="EAU81426.2"/>
    <property type="molecule type" value="Genomic_DNA"/>
</dbReference>
<dbReference type="InterPro" id="IPR001810">
    <property type="entry name" value="F-box_dom"/>
</dbReference>
<keyword evidence="3" id="KW-1185">Reference proteome</keyword>
<feature type="domain" description="F-box" evidence="1">
    <location>
        <begin position="3"/>
        <end position="49"/>
    </location>
</feature>
<dbReference type="HOGENOM" id="CLU_580038_0_0_1"/>
<accession>A8PCD5</accession>